<keyword evidence="2" id="KW-1185">Reference proteome</keyword>
<evidence type="ECO:0000313" key="2">
    <source>
        <dbReference type="Proteomes" id="UP000252519"/>
    </source>
</evidence>
<dbReference type="AlphaFoldDB" id="A0A368F9S6"/>
<proteinExistence type="predicted"/>
<protein>
    <submittedName>
        <fullName evidence="1">Uncharacterized protein</fullName>
    </submittedName>
</protein>
<evidence type="ECO:0000313" key="1">
    <source>
        <dbReference type="EMBL" id="RCN28904.1"/>
    </source>
</evidence>
<dbReference type="Proteomes" id="UP000252519">
    <property type="component" value="Unassembled WGS sequence"/>
</dbReference>
<accession>A0A368F9S6</accession>
<gene>
    <name evidence="1" type="ORF">ANCCAN_25347</name>
</gene>
<reference evidence="1 2" key="1">
    <citation type="submission" date="2014-10" db="EMBL/GenBank/DDBJ databases">
        <title>Draft genome of the hookworm Ancylostoma caninum.</title>
        <authorList>
            <person name="Mitreva M."/>
        </authorList>
    </citation>
    <scope>NUCLEOTIDE SEQUENCE [LARGE SCALE GENOMIC DNA]</scope>
    <source>
        <strain evidence="1 2">Baltimore</strain>
    </source>
</reference>
<comment type="caution">
    <text evidence="1">The sequence shown here is derived from an EMBL/GenBank/DDBJ whole genome shotgun (WGS) entry which is preliminary data.</text>
</comment>
<organism evidence="1 2">
    <name type="scientific">Ancylostoma caninum</name>
    <name type="common">Dog hookworm</name>
    <dbReference type="NCBI Taxonomy" id="29170"/>
    <lineage>
        <taxon>Eukaryota</taxon>
        <taxon>Metazoa</taxon>
        <taxon>Ecdysozoa</taxon>
        <taxon>Nematoda</taxon>
        <taxon>Chromadorea</taxon>
        <taxon>Rhabditida</taxon>
        <taxon>Rhabditina</taxon>
        <taxon>Rhabditomorpha</taxon>
        <taxon>Strongyloidea</taxon>
        <taxon>Ancylostomatidae</taxon>
        <taxon>Ancylostomatinae</taxon>
        <taxon>Ancylostoma</taxon>
    </lineage>
</organism>
<dbReference type="EMBL" id="JOJR01002245">
    <property type="protein sequence ID" value="RCN28904.1"/>
    <property type="molecule type" value="Genomic_DNA"/>
</dbReference>
<sequence>MARHQPVTGSMPVIGSAFEPRRPIFLEDDVVVIDTMQPCTSGRSVEVARDEPISSTRHTEKNKRYFPHLLTFFSYRRHKMV</sequence>
<dbReference type="OrthoDB" id="10483296at2759"/>
<name>A0A368F9S6_ANCCA</name>